<dbReference type="Proteomes" id="UP001055039">
    <property type="component" value="Unassembled WGS sequence"/>
</dbReference>
<keyword evidence="2" id="KW-1185">Reference proteome</keyword>
<comment type="caution">
    <text evidence="1">The sequence shown here is derived from an EMBL/GenBank/DDBJ whole genome shotgun (WGS) entry which is preliminary data.</text>
</comment>
<name>A0ABQ4U7I6_9HYPH</name>
<reference evidence="1" key="1">
    <citation type="journal article" date="2021" name="Front. Microbiol.">
        <title>Comprehensive Comparative Genomics and Phenotyping of Methylobacterium Species.</title>
        <authorList>
            <person name="Alessa O."/>
            <person name="Ogura Y."/>
            <person name="Fujitani Y."/>
            <person name="Takami H."/>
            <person name="Hayashi T."/>
            <person name="Sahin N."/>
            <person name="Tani A."/>
        </authorList>
    </citation>
    <scope>NUCLEOTIDE SEQUENCE</scope>
    <source>
        <strain evidence="1">NBRC 15686</strain>
    </source>
</reference>
<reference evidence="1" key="2">
    <citation type="submission" date="2021-08" db="EMBL/GenBank/DDBJ databases">
        <authorList>
            <person name="Tani A."/>
            <person name="Ola A."/>
            <person name="Ogura Y."/>
            <person name="Katsura K."/>
            <person name="Hayashi T."/>
        </authorList>
    </citation>
    <scope>NUCLEOTIDE SEQUENCE</scope>
    <source>
        <strain evidence="1">NBRC 15686</strain>
    </source>
</reference>
<evidence type="ECO:0000313" key="1">
    <source>
        <dbReference type="EMBL" id="GJE63223.1"/>
    </source>
</evidence>
<dbReference type="RefSeq" id="WP_238222011.1">
    <property type="nucleotide sequence ID" value="NZ_BAAADH010000020.1"/>
</dbReference>
<organism evidence="1 2">
    <name type="scientific">Methylorubrum aminovorans</name>
    <dbReference type="NCBI Taxonomy" id="269069"/>
    <lineage>
        <taxon>Bacteria</taxon>
        <taxon>Pseudomonadati</taxon>
        <taxon>Pseudomonadota</taxon>
        <taxon>Alphaproteobacteria</taxon>
        <taxon>Hyphomicrobiales</taxon>
        <taxon>Methylobacteriaceae</taxon>
        <taxon>Methylorubrum</taxon>
    </lineage>
</organism>
<proteinExistence type="predicted"/>
<gene>
    <name evidence="1" type="ORF">LNAOJCKE_0417</name>
</gene>
<dbReference type="EMBL" id="BPRC01000001">
    <property type="protein sequence ID" value="GJE63223.1"/>
    <property type="molecule type" value="Genomic_DNA"/>
</dbReference>
<accession>A0ABQ4U7I6</accession>
<evidence type="ECO:0000313" key="2">
    <source>
        <dbReference type="Proteomes" id="UP001055039"/>
    </source>
</evidence>
<sequence length="89" mass="10178">MFSTDEILERGRSAARILADEDLMNVFADLERDIKAASFNKHSTDSAERESVFYQLKSISDILNSLRRRVVEAEHVLEALNSQDNTFDD</sequence>
<protein>
    <submittedName>
        <fullName evidence="1">Uncharacterized protein</fullName>
    </submittedName>
</protein>